<dbReference type="InterPro" id="IPR013604">
    <property type="entry name" value="7TM_chemorcpt"/>
</dbReference>
<dbReference type="GO" id="GO:0050909">
    <property type="term" value="P:sensory perception of taste"/>
    <property type="evidence" value="ECO:0007669"/>
    <property type="project" value="InterPro"/>
</dbReference>
<dbReference type="GO" id="GO:0030424">
    <property type="term" value="C:axon"/>
    <property type="evidence" value="ECO:0007669"/>
    <property type="project" value="TreeGrafter"/>
</dbReference>
<feature type="transmembrane region" description="Helical" evidence="8">
    <location>
        <begin position="12"/>
        <end position="32"/>
    </location>
</feature>
<evidence type="ECO:0000256" key="1">
    <source>
        <dbReference type="ARBA" id="ARBA00004651"/>
    </source>
</evidence>
<dbReference type="EMBL" id="KQ434899">
    <property type="protein sequence ID" value="KZC10988.1"/>
    <property type="molecule type" value="Genomic_DNA"/>
</dbReference>
<feature type="transmembrane region" description="Helical" evidence="8">
    <location>
        <begin position="143"/>
        <end position="164"/>
    </location>
</feature>
<keyword evidence="4 8" id="KW-1133">Transmembrane helix</keyword>
<dbReference type="GO" id="GO:0008049">
    <property type="term" value="P:male courtship behavior"/>
    <property type="evidence" value="ECO:0007669"/>
    <property type="project" value="TreeGrafter"/>
</dbReference>
<organism evidence="9 10">
    <name type="scientific">Dufourea novaeangliae</name>
    <name type="common">Sweat bee</name>
    <dbReference type="NCBI Taxonomy" id="178035"/>
    <lineage>
        <taxon>Eukaryota</taxon>
        <taxon>Metazoa</taxon>
        <taxon>Ecdysozoa</taxon>
        <taxon>Arthropoda</taxon>
        <taxon>Hexapoda</taxon>
        <taxon>Insecta</taxon>
        <taxon>Pterygota</taxon>
        <taxon>Neoptera</taxon>
        <taxon>Endopterygota</taxon>
        <taxon>Hymenoptera</taxon>
        <taxon>Apocrita</taxon>
        <taxon>Aculeata</taxon>
        <taxon>Apoidea</taxon>
        <taxon>Anthophila</taxon>
        <taxon>Halictidae</taxon>
        <taxon>Rophitinae</taxon>
        <taxon>Dufourea</taxon>
    </lineage>
</organism>
<comment type="function">
    <text evidence="8">Gustatory receptor which mediates acceptance or avoidance behavior, depending on its substrates.</text>
</comment>
<feature type="transmembrane region" description="Helical" evidence="8">
    <location>
        <begin position="268"/>
        <end position="287"/>
    </location>
</feature>
<evidence type="ECO:0000256" key="3">
    <source>
        <dbReference type="ARBA" id="ARBA00022692"/>
    </source>
</evidence>
<sequence length="414" mass="47417">MTRELYSARCIYRAMLLFFLLFKVIGLATVSLRDKISNNKCSGKTLSFRRSRFGMLYNLMLCCSVVVTNYITVPILNGQDYDNKTTITMSIEVFEGVFGSLVVLIILVCYCGNQLDFESIGNYLIHVEEQFHRLRLPINFHGVFGRLIIVYIGQLTLFLALLVTEYLAFNEGPLVWLLDVGPSAFASWLLIQYISVISLLDANFNCLNDGIQNLCRSSNNSNYMRSLNQTRRVFVSSSTMKPFLQLRDIHDNLCDLSTEVSRFYSMPALIAITFLFFTLLYNTYYLLEPLIVDNSILDLMPMVNTILWLIFLLYPLVLLTTKITNIMDKIQETGVFVHILLKCAIDRETKSELREFSLQLLHRNIKFTANGYFSLDNTLLQSIVSAVTTYLVILIQFQMGSSCYKVSKCNCTEP</sequence>
<feature type="transmembrane region" description="Helical" evidence="8">
    <location>
        <begin position="299"/>
        <end position="319"/>
    </location>
</feature>
<keyword evidence="2 8" id="KW-1003">Cell membrane</keyword>
<dbReference type="Proteomes" id="UP000076502">
    <property type="component" value="Unassembled WGS sequence"/>
</dbReference>
<dbReference type="GO" id="GO:0007165">
    <property type="term" value="P:signal transduction"/>
    <property type="evidence" value="ECO:0007669"/>
    <property type="project" value="UniProtKB-KW"/>
</dbReference>
<evidence type="ECO:0000313" key="9">
    <source>
        <dbReference type="EMBL" id="KZC10988.1"/>
    </source>
</evidence>
<accession>A0A154PI42</accession>
<evidence type="ECO:0000256" key="4">
    <source>
        <dbReference type="ARBA" id="ARBA00022989"/>
    </source>
</evidence>
<evidence type="ECO:0000256" key="6">
    <source>
        <dbReference type="ARBA" id="ARBA00023170"/>
    </source>
</evidence>
<evidence type="ECO:0000256" key="7">
    <source>
        <dbReference type="ARBA" id="ARBA00023224"/>
    </source>
</evidence>
<protein>
    <recommendedName>
        <fullName evidence="8">Gustatory receptor</fullName>
    </recommendedName>
</protein>
<dbReference type="STRING" id="178035.A0A154PI42"/>
<dbReference type="PANTHER" id="PTHR21143">
    <property type="entry name" value="INVERTEBRATE GUSTATORY RECEPTOR"/>
    <property type="match status" value="1"/>
</dbReference>
<dbReference type="GO" id="GO:0043025">
    <property type="term" value="C:neuronal cell body"/>
    <property type="evidence" value="ECO:0007669"/>
    <property type="project" value="TreeGrafter"/>
</dbReference>
<keyword evidence="6 8" id="KW-0675">Receptor</keyword>
<feature type="transmembrane region" description="Helical" evidence="8">
    <location>
        <begin position="53"/>
        <end position="73"/>
    </location>
</feature>
<keyword evidence="7 8" id="KW-0807">Transducer</keyword>
<feature type="transmembrane region" description="Helical" evidence="8">
    <location>
        <begin position="93"/>
        <end position="112"/>
    </location>
</feature>
<evidence type="ECO:0000256" key="2">
    <source>
        <dbReference type="ARBA" id="ARBA00022475"/>
    </source>
</evidence>
<dbReference type="PANTHER" id="PTHR21143:SF133">
    <property type="entry name" value="GUSTATORY AND PHEROMONE RECEPTOR 32A-RELATED"/>
    <property type="match status" value="1"/>
</dbReference>
<dbReference type="GO" id="GO:0007635">
    <property type="term" value="P:chemosensory behavior"/>
    <property type="evidence" value="ECO:0007669"/>
    <property type="project" value="TreeGrafter"/>
</dbReference>
<evidence type="ECO:0000256" key="8">
    <source>
        <dbReference type="RuleBase" id="RU363108"/>
    </source>
</evidence>
<comment type="subcellular location">
    <subcellularLocation>
        <location evidence="1 8">Cell membrane</location>
        <topology evidence="1 8">Multi-pass membrane protein</topology>
    </subcellularLocation>
</comment>
<keyword evidence="3 8" id="KW-0812">Transmembrane</keyword>
<evidence type="ECO:0000256" key="5">
    <source>
        <dbReference type="ARBA" id="ARBA00023136"/>
    </source>
</evidence>
<keyword evidence="5 8" id="KW-0472">Membrane</keyword>
<dbReference type="AlphaFoldDB" id="A0A154PI42"/>
<keyword evidence="10" id="KW-1185">Reference proteome</keyword>
<proteinExistence type="inferred from homology"/>
<dbReference type="GO" id="GO:0005886">
    <property type="term" value="C:plasma membrane"/>
    <property type="evidence" value="ECO:0007669"/>
    <property type="project" value="UniProtKB-SubCell"/>
</dbReference>
<evidence type="ECO:0000313" key="10">
    <source>
        <dbReference type="Proteomes" id="UP000076502"/>
    </source>
</evidence>
<dbReference type="Pfam" id="PF08395">
    <property type="entry name" value="7tm_7"/>
    <property type="match status" value="1"/>
</dbReference>
<dbReference type="OrthoDB" id="6366728at2759"/>
<name>A0A154PI42_DUFNO</name>
<gene>
    <name evidence="9" type="ORF">WN55_01688</name>
</gene>
<comment type="similarity">
    <text evidence="8">Belongs to the insect chemoreceptor superfamily. Gustatory receptor (GR) family.</text>
</comment>
<reference evidence="9 10" key="1">
    <citation type="submission" date="2015-07" db="EMBL/GenBank/DDBJ databases">
        <title>The genome of Dufourea novaeangliae.</title>
        <authorList>
            <person name="Pan H."/>
            <person name="Kapheim K."/>
        </authorList>
    </citation>
    <scope>NUCLEOTIDE SEQUENCE [LARGE SCALE GENOMIC DNA]</scope>
    <source>
        <strain evidence="9">0120121106</strain>
        <tissue evidence="9">Whole body</tissue>
    </source>
</reference>
<dbReference type="GO" id="GO:0030425">
    <property type="term" value="C:dendrite"/>
    <property type="evidence" value="ECO:0007669"/>
    <property type="project" value="TreeGrafter"/>
</dbReference>
<feature type="transmembrane region" description="Helical" evidence="8">
    <location>
        <begin position="184"/>
        <end position="204"/>
    </location>
</feature>